<dbReference type="GO" id="GO:0000776">
    <property type="term" value="C:kinetochore"/>
    <property type="evidence" value="ECO:0007669"/>
    <property type="project" value="InterPro"/>
</dbReference>
<comment type="subcellular location">
    <subcellularLocation>
        <location evidence="2">Chromosome</location>
        <location evidence="2">Centromere</location>
    </subcellularLocation>
    <subcellularLocation>
        <location evidence="1">Nucleus</location>
    </subcellularLocation>
</comment>
<dbReference type="InterPro" id="IPR018464">
    <property type="entry name" value="CENP-O"/>
</dbReference>
<dbReference type="Proteomes" id="UP000738359">
    <property type="component" value="Unassembled WGS sequence"/>
</dbReference>
<proteinExistence type="inferred from homology"/>
<evidence type="ECO:0000256" key="5">
    <source>
        <dbReference type="ARBA" id="ARBA00023242"/>
    </source>
</evidence>
<keyword evidence="9" id="KW-1185">Reference proteome</keyword>
<name>A0A9P6LW84_MORAP</name>
<reference evidence="8" key="1">
    <citation type="journal article" date="2020" name="Fungal Divers.">
        <title>Resolving the Mortierellaceae phylogeny through synthesis of multi-gene phylogenetics and phylogenomics.</title>
        <authorList>
            <person name="Vandepol N."/>
            <person name="Liber J."/>
            <person name="Desiro A."/>
            <person name="Na H."/>
            <person name="Kennedy M."/>
            <person name="Barry K."/>
            <person name="Grigoriev I.V."/>
            <person name="Miller A.N."/>
            <person name="O'Donnell K."/>
            <person name="Stajich J.E."/>
            <person name="Bonito G."/>
        </authorList>
    </citation>
    <scope>NUCLEOTIDE SEQUENCE</scope>
    <source>
        <strain evidence="8">CK1249</strain>
    </source>
</reference>
<evidence type="ECO:0000256" key="3">
    <source>
        <dbReference type="ARBA" id="ARBA00007321"/>
    </source>
</evidence>
<keyword evidence="7" id="KW-0175">Coiled coil</keyword>
<keyword evidence="4" id="KW-0158">Chromosome</keyword>
<evidence type="ECO:0000256" key="6">
    <source>
        <dbReference type="ARBA" id="ARBA00023328"/>
    </source>
</evidence>
<dbReference type="OrthoDB" id="10050372at2759"/>
<protein>
    <submittedName>
        <fullName evidence="8">Uncharacterized protein</fullName>
    </submittedName>
</protein>
<organism evidence="8 9">
    <name type="scientific">Mortierella alpina</name>
    <name type="common">Oleaginous fungus</name>
    <name type="synonym">Mortierella renispora</name>
    <dbReference type="NCBI Taxonomy" id="64518"/>
    <lineage>
        <taxon>Eukaryota</taxon>
        <taxon>Fungi</taxon>
        <taxon>Fungi incertae sedis</taxon>
        <taxon>Mucoromycota</taxon>
        <taxon>Mortierellomycotina</taxon>
        <taxon>Mortierellomycetes</taxon>
        <taxon>Mortierellales</taxon>
        <taxon>Mortierellaceae</taxon>
        <taxon>Mortierella</taxon>
    </lineage>
</organism>
<dbReference type="GO" id="GO:0005634">
    <property type="term" value="C:nucleus"/>
    <property type="evidence" value="ECO:0007669"/>
    <property type="project" value="UniProtKB-SubCell"/>
</dbReference>
<comment type="similarity">
    <text evidence="3">Belongs to the CENP-O/MCM21 family.</text>
</comment>
<sequence length="150" mass="16918">MSSTVSDTASALQGDIDILREALLSMETRRDALLEQIEQEERGIIEDTISFAPPASTIADKEQKRMQDIMMAYRLTGVTIFNPEDLEEQDPYLVNNDGAPKGPKQVGIRFETFANAKYHEPYYVILTKVQAGSTVTDDNPDEERPHRIDQ</sequence>
<comment type="caution">
    <text evidence="8">The sequence shown here is derived from an EMBL/GenBank/DDBJ whole genome shotgun (WGS) entry which is preliminary data.</text>
</comment>
<evidence type="ECO:0000256" key="1">
    <source>
        <dbReference type="ARBA" id="ARBA00004123"/>
    </source>
</evidence>
<feature type="coiled-coil region" evidence="7">
    <location>
        <begin position="16"/>
        <end position="43"/>
    </location>
</feature>
<evidence type="ECO:0000313" key="9">
    <source>
        <dbReference type="Proteomes" id="UP000738359"/>
    </source>
</evidence>
<evidence type="ECO:0000256" key="2">
    <source>
        <dbReference type="ARBA" id="ARBA00004584"/>
    </source>
</evidence>
<keyword evidence="5" id="KW-0539">Nucleus</keyword>
<dbReference type="Pfam" id="PF09496">
    <property type="entry name" value="CENP-O"/>
    <property type="match status" value="1"/>
</dbReference>
<keyword evidence="6" id="KW-0137">Centromere</keyword>
<dbReference type="EMBL" id="JAAAHY010001538">
    <property type="protein sequence ID" value="KAF9948365.1"/>
    <property type="molecule type" value="Genomic_DNA"/>
</dbReference>
<evidence type="ECO:0000256" key="4">
    <source>
        <dbReference type="ARBA" id="ARBA00022454"/>
    </source>
</evidence>
<accession>A0A9P6LW84</accession>
<evidence type="ECO:0000256" key="7">
    <source>
        <dbReference type="SAM" id="Coils"/>
    </source>
</evidence>
<evidence type="ECO:0000313" key="8">
    <source>
        <dbReference type="EMBL" id="KAF9948365.1"/>
    </source>
</evidence>
<gene>
    <name evidence="8" type="ORF">BGZ70_002245</name>
</gene>
<dbReference type="AlphaFoldDB" id="A0A9P6LW84"/>